<keyword evidence="3" id="KW-1185">Reference proteome</keyword>
<dbReference type="OrthoDB" id="2507612at2759"/>
<dbReference type="EMBL" id="LAVV01013161">
    <property type="protein sequence ID" value="KNZ45916.1"/>
    <property type="molecule type" value="Genomic_DNA"/>
</dbReference>
<sequence>MLIPIQTLHSSPTGHFPASLHRKGKYYNIRKTGKNVAGIRTSSVRKDCEKMSAKEKDDDQSLVRNASDLSMVACILQQNFLHLPLPPNAPYLLKTNEVSLNLPDDPDFGEAFGKFCKQKAHQACEWNGRTKAYLLDTLLNALNFGEYPQYYLGASGPDANRFEKLLNSHLNYQLELTERIGRSNGVIESQKTPQNNFFFSLLDIDWKVAARFLNFLLMPSSLKMKGFALPMNHWTIPWMKKRFAHSSLAKQSRRTEYPKKSGRKPSKRLPPPNVNAAISDANLWPIEWPEDCYAQSWLINLEPQQRHSLDTQEPIMGNFINQLNPQLN</sequence>
<dbReference type="VEuPathDB" id="FungiDB:VP01_76g14"/>
<name>A0A0L6UBN7_9BASI</name>
<accession>A0A0L6UBN7</accession>
<gene>
    <name evidence="2" type="ORF">VP01_76g14</name>
</gene>
<dbReference type="Proteomes" id="UP000037035">
    <property type="component" value="Unassembled WGS sequence"/>
</dbReference>
<dbReference type="STRING" id="27349.A0A0L6UBN7"/>
<comment type="caution">
    <text evidence="2">The sequence shown here is derived from an EMBL/GenBank/DDBJ whole genome shotgun (WGS) entry which is preliminary data.</text>
</comment>
<evidence type="ECO:0000313" key="3">
    <source>
        <dbReference type="Proteomes" id="UP000037035"/>
    </source>
</evidence>
<evidence type="ECO:0000256" key="1">
    <source>
        <dbReference type="SAM" id="MobiDB-lite"/>
    </source>
</evidence>
<feature type="region of interest" description="Disordered" evidence="1">
    <location>
        <begin position="249"/>
        <end position="272"/>
    </location>
</feature>
<organism evidence="2 3">
    <name type="scientific">Puccinia sorghi</name>
    <dbReference type="NCBI Taxonomy" id="27349"/>
    <lineage>
        <taxon>Eukaryota</taxon>
        <taxon>Fungi</taxon>
        <taxon>Dikarya</taxon>
        <taxon>Basidiomycota</taxon>
        <taxon>Pucciniomycotina</taxon>
        <taxon>Pucciniomycetes</taxon>
        <taxon>Pucciniales</taxon>
        <taxon>Pucciniaceae</taxon>
        <taxon>Puccinia</taxon>
    </lineage>
</organism>
<reference evidence="2 3" key="1">
    <citation type="submission" date="2015-08" db="EMBL/GenBank/DDBJ databases">
        <title>Next Generation Sequencing and Analysis of the Genome of Puccinia sorghi L Schw, the Causal Agent of Maize Common Rust.</title>
        <authorList>
            <person name="Rochi L."/>
            <person name="Burguener G."/>
            <person name="Darino M."/>
            <person name="Turjanski A."/>
            <person name="Kreff E."/>
            <person name="Dieguez M.J."/>
            <person name="Sacco F."/>
        </authorList>
    </citation>
    <scope>NUCLEOTIDE SEQUENCE [LARGE SCALE GENOMIC DNA]</scope>
    <source>
        <strain evidence="2 3">RO10H11247</strain>
    </source>
</reference>
<dbReference type="AlphaFoldDB" id="A0A0L6UBN7"/>
<proteinExistence type="predicted"/>
<protein>
    <submittedName>
        <fullName evidence="2">Uncharacterized protein</fullName>
    </submittedName>
</protein>
<evidence type="ECO:0000313" key="2">
    <source>
        <dbReference type="EMBL" id="KNZ45916.1"/>
    </source>
</evidence>